<evidence type="ECO:0008006" key="4">
    <source>
        <dbReference type="Google" id="ProtNLM"/>
    </source>
</evidence>
<feature type="signal peptide" evidence="1">
    <location>
        <begin position="1"/>
        <end position="22"/>
    </location>
</feature>
<dbReference type="Proteomes" id="UP000193420">
    <property type="component" value="Unassembled WGS sequence"/>
</dbReference>
<keyword evidence="3" id="KW-1185">Reference proteome</keyword>
<proteinExistence type="predicted"/>
<dbReference type="EMBL" id="FXAO01000001">
    <property type="protein sequence ID" value="SMG06645.1"/>
    <property type="molecule type" value="Genomic_DNA"/>
</dbReference>
<organism evidence="2 3">
    <name type="scientific">Arenibacter troitsensis</name>
    <dbReference type="NCBI Taxonomy" id="188872"/>
    <lineage>
        <taxon>Bacteria</taxon>
        <taxon>Pseudomonadati</taxon>
        <taxon>Bacteroidota</taxon>
        <taxon>Flavobacteriia</taxon>
        <taxon>Flavobacteriales</taxon>
        <taxon>Flavobacteriaceae</taxon>
        <taxon>Arenibacter</taxon>
    </lineage>
</organism>
<dbReference type="RefSeq" id="WP_085495252.1">
    <property type="nucleotide sequence ID" value="NZ_FXAO01000001.1"/>
</dbReference>
<keyword evidence="1" id="KW-0732">Signal</keyword>
<reference evidence="3" key="1">
    <citation type="submission" date="2017-04" db="EMBL/GenBank/DDBJ databases">
        <authorList>
            <person name="Varghese N."/>
            <person name="Submissions S."/>
        </authorList>
    </citation>
    <scope>NUCLEOTIDE SEQUENCE [LARGE SCALE GENOMIC DNA]</scope>
    <source>
        <strain evidence="3">DSM 19835</strain>
    </source>
</reference>
<accession>A0A1X7HZ81</accession>
<evidence type="ECO:0000313" key="3">
    <source>
        <dbReference type="Proteomes" id="UP000193420"/>
    </source>
</evidence>
<evidence type="ECO:0000256" key="1">
    <source>
        <dbReference type="SAM" id="SignalP"/>
    </source>
</evidence>
<dbReference type="AlphaFoldDB" id="A0A1X7HZ81"/>
<protein>
    <recommendedName>
        <fullName evidence="4">Lipocalin-like domain-containing protein</fullName>
    </recommendedName>
</protein>
<evidence type="ECO:0000313" key="2">
    <source>
        <dbReference type="EMBL" id="SMG06645.1"/>
    </source>
</evidence>
<dbReference type="OrthoDB" id="1434105at2"/>
<dbReference type="PROSITE" id="PS51257">
    <property type="entry name" value="PROKAR_LIPOPROTEIN"/>
    <property type="match status" value="1"/>
</dbReference>
<feature type="chain" id="PRO_5012982237" description="Lipocalin-like domain-containing protein" evidence="1">
    <location>
        <begin position="23"/>
        <end position="160"/>
    </location>
</feature>
<sequence length="160" mass="17941">MKIKFLLLFLVAGLFFSCSSDADDDNSKEDTIVGVWQAYELKVNNDTASDDEKNARDLLAYLTAKECYVLSFEFKVDLTVTIENSVEYLERDGFNIPCPTEKDTETTVYVYADGKLTYTDEDQQEISVDVSIDGDTMTVDAADLDIPNLNAGGQLIFKRK</sequence>
<name>A0A1X7HZ81_9FLAO</name>
<gene>
    <name evidence="2" type="ORF">SAMN03080602_00156</name>
</gene>